<feature type="binding site" evidence="2">
    <location>
        <position position="5"/>
    </location>
    <ligand>
        <name>a divalent metal cation</name>
        <dbReference type="ChEBI" id="CHEBI:60240"/>
        <label>1</label>
    </ligand>
</feature>
<dbReference type="PROSITE" id="PS01137">
    <property type="entry name" value="TATD_1"/>
    <property type="match status" value="1"/>
</dbReference>
<evidence type="ECO:0000313" key="3">
    <source>
        <dbReference type="EMBL" id="OGK47535.1"/>
    </source>
</evidence>
<reference evidence="3 4" key="1">
    <citation type="journal article" date="2016" name="Nat. Commun.">
        <title>Thousands of microbial genomes shed light on interconnected biogeochemical processes in an aquifer system.</title>
        <authorList>
            <person name="Anantharaman K."/>
            <person name="Brown C.T."/>
            <person name="Hug L.A."/>
            <person name="Sharon I."/>
            <person name="Castelle C.J."/>
            <person name="Probst A.J."/>
            <person name="Thomas B.C."/>
            <person name="Singh A."/>
            <person name="Wilkins M.J."/>
            <person name="Karaoz U."/>
            <person name="Brodie E.L."/>
            <person name="Williams K.H."/>
            <person name="Hubbard S.S."/>
            <person name="Banfield J.F."/>
        </authorList>
    </citation>
    <scope>NUCLEOTIDE SEQUENCE [LARGE SCALE GENOMIC DNA]</scope>
</reference>
<protein>
    <recommendedName>
        <fullName evidence="5">Hydrolase TatD</fullName>
    </recommendedName>
</protein>
<dbReference type="CDD" id="cd01310">
    <property type="entry name" value="TatD_DNAse"/>
    <property type="match status" value="1"/>
</dbReference>
<feature type="binding site" evidence="2">
    <location>
        <position position="131"/>
    </location>
    <ligand>
        <name>a divalent metal cation</name>
        <dbReference type="ChEBI" id="CHEBI:60240"/>
        <label>1</label>
    </ligand>
</feature>
<evidence type="ECO:0000313" key="4">
    <source>
        <dbReference type="Proteomes" id="UP000177141"/>
    </source>
</evidence>
<comment type="caution">
    <text evidence="3">The sequence shown here is derived from an EMBL/GenBank/DDBJ whole genome shotgun (WGS) entry which is preliminary data.</text>
</comment>
<dbReference type="PANTHER" id="PTHR46124">
    <property type="entry name" value="D-AMINOACYL-TRNA DEACYLASE"/>
    <property type="match status" value="1"/>
</dbReference>
<dbReference type="EMBL" id="MGAL01000030">
    <property type="protein sequence ID" value="OGK47535.1"/>
    <property type="molecule type" value="Genomic_DNA"/>
</dbReference>
<feature type="binding site" evidence="2">
    <location>
        <position position="7"/>
    </location>
    <ligand>
        <name>a divalent metal cation</name>
        <dbReference type="ChEBI" id="CHEBI:60240"/>
        <label>1</label>
    </ligand>
</feature>
<dbReference type="PIRSF" id="PIRSF005902">
    <property type="entry name" value="DNase_TatD"/>
    <property type="match status" value="1"/>
</dbReference>
<keyword evidence="2" id="KW-0479">Metal-binding</keyword>
<proteinExistence type="predicted"/>
<dbReference type="GO" id="GO:0046872">
    <property type="term" value="F:metal ion binding"/>
    <property type="evidence" value="ECO:0007669"/>
    <property type="project" value="UniProtKB-KW"/>
</dbReference>
<dbReference type="GO" id="GO:0016788">
    <property type="term" value="F:hydrolase activity, acting on ester bonds"/>
    <property type="evidence" value="ECO:0007669"/>
    <property type="project" value="InterPro"/>
</dbReference>
<dbReference type="InterPro" id="IPR001130">
    <property type="entry name" value="TatD-like"/>
</dbReference>
<dbReference type="AlphaFoldDB" id="A0A1F7IW33"/>
<name>A0A1F7IW33_9BACT</name>
<dbReference type="Pfam" id="PF01026">
    <property type="entry name" value="TatD_DNase"/>
    <property type="match status" value="1"/>
</dbReference>
<dbReference type="PANTHER" id="PTHR46124:SF2">
    <property type="entry name" value="D-AMINOACYL-TRNA DEACYLASE"/>
    <property type="match status" value="1"/>
</dbReference>
<dbReference type="SUPFAM" id="SSF51556">
    <property type="entry name" value="Metallo-dependent hydrolases"/>
    <property type="match status" value="1"/>
</dbReference>
<sequence length="308" mass="35617">MFDTHCHLNFKAFKRNVNDVVVRAEKEGVEFIVVPGTDVKTSKKGVEIVQNLDGVYAAVGIHPHHVMKYLTRHAELDSASSMSFPRKRESRKLWIPDQVGDDSGEILHFVRDDVYEIEKLLSHPKVVAVGEVGLDNHTYENTVYQDYQIDSRFLELQKELFKNQIDLAVKYKKSLILHNREAKKDFLQILREKWAKHLEYRTVFHCCEPDEELLNFAKENHIFIGVDGDVTYSKEKQRFIKNVPLEMLVIETDSPFLLPEPLRTEKKYPNKPENIVIIAEKVASILNLSTVKIGQKTTENAKELFGLE</sequence>
<accession>A0A1F7IW33</accession>
<dbReference type="Proteomes" id="UP000177141">
    <property type="component" value="Unassembled WGS sequence"/>
</dbReference>
<feature type="binding site" evidence="2">
    <location>
        <position position="205"/>
    </location>
    <ligand>
        <name>a divalent metal cation</name>
        <dbReference type="ChEBI" id="CHEBI:60240"/>
        <label>2</label>
    </ligand>
</feature>
<feature type="binding site" evidence="2">
    <location>
        <position position="253"/>
    </location>
    <ligand>
        <name>a divalent metal cation</name>
        <dbReference type="ChEBI" id="CHEBI:60240"/>
        <label>1</label>
    </ligand>
</feature>
<dbReference type="Gene3D" id="3.20.20.140">
    <property type="entry name" value="Metal-dependent hydrolases"/>
    <property type="match status" value="1"/>
</dbReference>
<gene>
    <name evidence="3" type="ORF">A3A93_04840</name>
</gene>
<evidence type="ECO:0000256" key="1">
    <source>
        <dbReference type="ARBA" id="ARBA00022801"/>
    </source>
</evidence>
<organism evidence="3 4">
    <name type="scientific">Candidatus Roizmanbacteria bacterium RIFCSPLOWO2_01_FULL_38_12</name>
    <dbReference type="NCBI Taxonomy" id="1802061"/>
    <lineage>
        <taxon>Bacteria</taxon>
        <taxon>Candidatus Roizmaniibacteriota</taxon>
    </lineage>
</organism>
<dbReference type="STRING" id="1802061.A3A93_04840"/>
<feature type="binding site" evidence="2">
    <location>
        <position position="178"/>
    </location>
    <ligand>
        <name>a divalent metal cation</name>
        <dbReference type="ChEBI" id="CHEBI:60240"/>
        <label>2</label>
    </ligand>
</feature>
<keyword evidence="1" id="KW-0378">Hydrolase</keyword>
<dbReference type="InterPro" id="IPR032466">
    <property type="entry name" value="Metal_Hydrolase"/>
</dbReference>
<evidence type="ECO:0008006" key="5">
    <source>
        <dbReference type="Google" id="ProtNLM"/>
    </source>
</evidence>
<dbReference type="InterPro" id="IPR018228">
    <property type="entry name" value="DNase_TatD-rel_CS"/>
</dbReference>
<evidence type="ECO:0000256" key="2">
    <source>
        <dbReference type="PIRSR" id="PIRSR005902-1"/>
    </source>
</evidence>